<dbReference type="Proteomes" id="UP001589867">
    <property type="component" value="Unassembled WGS sequence"/>
</dbReference>
<sequence>MDAGGSDSPERQIAAQMRSALETEWDPSGDPALAVSQFKAVIERVLDVITHDNALTVFESPVLGEVYIWAAARYKSVEQEHSARLPSKRNMTVAEFVESVRPHLWEFHQGQLERATALRLAYPDDL</sequence>
<evidence type="ECO:0000313" key="2">
    <source>
        <dbReference type="EMBL" id="MFC0527209.1"/>
    </source>
</evidence>
<feature type="region of interest" description="Disordered" evidence="1">
    <location>
        <begin position="1"/>
        <end position="27"/>
    </location>
</feature>
<protein>
    <submittedName>
        <fullName evidence="2">Uncharacterized protein</fullName>
    </submittedName>
</protein>
<evidence type="ECO:0000256" key="1">
    <source>
        <dbReference type="SAM" id="MobiDB-lite"/>
    </source>
</evidence>
<organism evidence="2 3">
    <name type="scientific">Phytohabitans kaempferiae</name>
    <dbReference type="NCBI Taxonomy" id="1620943"/>
    <lineage>
        <taxon>Bacteria</taxon>
        <taxon>Bacillati</taxon>
        <taxon>Actinomycetota</taxon>
        <taxon>Actinomycetes</taxon>
        <taxon>Micromonosporales</taxon>
        <taxon>Micromonosporaceae</taxon>
    </lineage>
</organism>
<reference evidence="2 3" key="1">
    <citation type="submission" date="2024-09" db="EMBL/GenBank/DDBJ databases">
        <authorList>
            <person name="Sun Q."/>
            <person name="Mori K."/>
        </authorList>
    </citation>
    <scope>NUCLEOTIDE SEQUENCE [LARGE SCALE GENOMIC DNA]</scope>
    <source>
        <strain evidence="2 3">TBRC 3947</strain>
    </source>
</reference>
<comment type="caution">
    <text evidence="2">The sequence shown here is derived from an EMBL/GenBank/DDBJ whole genome shotgun (WGS) entry which is preliminary data.</text>
</comment>
<dbReference type="EMBL" id="JBHLUH010000007">
    <property type="protein sequence ID" value="MFC0527209.1"/>
    <property type="molecule type" value="Genomic_DNA"/>
</dbReference>
<evidence type="ECO:0000313" key="3">
    <source>
        <dbReference type="Proteomes" id="UP001589867"/>
    </source>
</evidence>
<accession>A0ABV6LY02</accession>
<keyword evidence="3" id="KW-1185">Reference proteome</keyword>
<dbReference type="RefSeq" id="WP_377246665.1">
    <property type="nucleotide sequence ID" value="NZ_JBHLUH010000007.1"/>
</dbReference>
<proteinExistence type="predicted"/>
<gene>
    <name evidence="2" type="ORF">ACFFIA_06010</name>
</gene>
<name>A0ABV6LY02_9ACTN</name>